<feature type="compositionally biased region" description="Gly residues" evidence="5">
    <location>
        <begin position="188"/>
        <end position="202"/>
    </location>
</feature>
<comment type="subcellular location">
    <subcellularLocation>
        <location evidence="1 4">Nucleus</location>
    </subcellularLocation>
</comment>
<feature type="compositionally biased region" description="Acidic residues" evidence="5">
    <location>
        <begin position="203"/>
        <end position="250"/>
    </location>
</feature>
<accession>A0A2V0PJD9</accession>
<dbReference type="InterPro" id="IPR024661">
    <property type="entry name" value="RNA_pol_III_Rpc31"/>
</dbReference>
<evidence type="ECO:0000313" key="7">
    <source>
        <dbReference type="Proteomes" id="UP000247498"/>
    </source>
</evidence>
<dbReference type="STRING" id="307507.A0A2V0PJD9"/>
<dbReference type="Proteomes" id="UP000247498">
    <property type="component" value="Unassembled WGS sequence"/>
</dbReference>
<feature type="region of interest" description="Disordered" evidence="5">
    <location>
        <begin position="135"/>
        <end position="250"/>
    </location>
</feature>
<evidence type="ECO:0000256" key="1">
    <source>
        <dbReference type="ARBA" id="ARBA00004123"/>
    </source>
</evidence>
<reference evidence="6 7" key="1">
    <citation type="journal article" date="2018" name="Sci. Rep.">
        <title>Raphidocelis subcapitata (=Pseudokirchneriella subcapitata) provides an insight into genome evolution and environmental adaptations in the Sphaeropleales.</title>
        <authorList>
            <person name="Suzuki S."/>
            <person name="Yamaguchi H."/>
            <person name="Nakajima N."/>
            <person name="Kawachi M."/>
        </authorList>
    </citation>
    <scope>NUCLEOTIDE SEQUENCE [LARGE SCALE GENOMIC DNA]</scope>
    <source>
        <strain evidence="6 7">NIES-35</strain>
    </source>
</reference>
<dbReference type="AlphaFoldDB" id="A0A2V0PJD9"/>
<dbReference type="InParanoid" id="A0A2V0PJD9"/>
<dbReference type="Pfam" id="PF11705">
    <property type="entry name" value="RNA_pol_3_Rpc31"/>
    <property type="match status" value="1"/>
</dbReference>
<keyword evidence="7" id="KW-1185">Reference proteome</keyword>
<proteinExistence type="inferred from homology"/>
<dbReference type="OrthoDB" id="10593667at2759"/>
<feature type="region of interest" description="Disordered" evidence="5">
    <location>
        <begin position="1"/>
        <end position="50"/>
    </location>
</feature>
<gene>
    <name evidence="6" type="ORF">Rsub_11131</name>
</gene>
<feature type="compositionally biased region" description="Low complexity" evidence="5">
    <location>
        <begin position="166"/>
        <end position="184"/>
    </location>
</feature>
<feature type="compositionally biased region" description="Basic residues" evidence="5">
    <location>
        <begin position="1"/>
        <end position="15"/>
    </location>
</feature>
<evidence type="ECO:0000256" key="5">
    <source>
        <dbReference type="SAM" id="MobiDB-lite"/>
    </source>
</evidence>
<comment type="caution">
    <text evidence="6">The sequence shown here is derived from an EMBL/GenBank/DDBJ whole genome shotgun (WGS) entry which is preliminary data.</text>
</comment>
<evidence type="ECO:0000256" key="2">
    <source>
        <dbReference type="ARBA" id="ARBA00008352"/>
    </source>
</evidence>
<comment type="function">
    <text evidence="4">DNA-dependent RNA polymerase catalyzes the transcription of DNA into RNA using the four ribonucleoside triphosphates as substrates. Specific peripheric component of RNA polymerase III which synthesizes small RNAs, such as 5S rRNA and tRNAs.</text>
</comment>
<dbReference type="PIRSF" id="PIRSF000777">
    <property type="entry name" value="RNA_polIII_C31"/>
    <property type="match status" value="1"/>
</dbReference>
<organism evidence="6 7">
    <name type="scientific">Raphidocelis subcapitata</name>
    <dbReference type="NCBI Taxonomy" id="307507"/>
    <lineage>
        <taxon>Eukaryota</taxon>
        <taxon>Viridiplantae</taxon>
        <taxon>Chlorophyta</taxon>
        <taxon>core chlorophytes</taxon>
        <taxon>Chlorophyceae</taxon>
        <taxon>CS clade</taxon>
        <taxon>Sphaeropleales</taxon>
        <taxon>Selenastraceae</taxon>
        <taxon>Raphidocelis</taxon>
    </lineage>
</organism>
<dbReference type="PANTHER" id="PTHR15367">
    <property type="entry name" value="DNA-DIRECTED RNA POLYMERASE III"/>
    <property type="match status" value="1"/>
</dbReference>
<dbReference type="EMBL" id="BDRX01000114">
    <property type="protein sequence ID" value="GBF98020.1"/>
    <property type="molecule type" value="Genomic_DNA"/>
</dbReference>
<evidence type="ECO:0000313" key="6">
    <source>
        <dbReference type="EMBL" id="GBF98020.1"/>
    </source>
</evidence>
<comment type="similarity">
    <text evidence="2 4">Belongs to the eukaryotic RPC7 RNA polymerase subunit family.</text>
</comment>
<evidence type="ECO:0000256" key="4">
    <source>
        <dbReference type="PIRNR" id="PIRNR000777"/>
    </source>
</evidence>
<dbReference type="PANTHER" id="PTHR15367:SF2">
    <property type="entry name" value="DNA-DIRECTED RNA POLYMERASE III SUBUNIT"/>
    <property type="match status" value="1"/>
</dbReference>
<keyword evidence="3 4" id="KW-0539">Nucleus</keyword>
<name>A0A2V0PJD9_9CHLO</name>
<comment type="subunit">
    <text evidence="4">Component of the RNA polymerase III (Pol III) complex.</text>
</comment>
<sequence>MSGRGRGRGGWRGRGARGGGAGPQRLTDEDGQQVLDLEDGGPPKTFPEIELPPQIEVGDHDKIMLLHYRDSLRQFQASPYFLRRKRDAQQGFEDDAQGPGKQAAVAAAAAASAGGVAALALMALDPRYFPEELYSEKDKRQAARAAAGQSLRGPSPAAPGGGAAGDAGLARLLAARADAEQAAEGRGGDGGGGGDGAAGGAGEGDDEIGADEDHDSDSHPEDDDYYAGEHFDDDEGYDDDDGGGGDDACF</sequence>
<evidence type="ECO:0000256" key="3">
    <source>
        <dbReference type="ARBA" id="ARBA00023242"/>
    </source>
</evidence>
<dbReference type="GO" id="GO:0006383">
    <property type="term" value="P:transcription by RNA polymerase III"/>
    <property type="evidence" value="ECO:0007669"/>
    <property type="project" value="UniProtKB-UniRule"/>
</dbReference>
<dbReference type="GO" id="GO:0005666">
    <property type="term" value="C:RNA polymerase III complex"/>
    <property type="evidence" value="ECO:0007669"/>
    <property type="project" value="UniProtKB-UniRule"/>
</dbReference>
<protein>
    <recommendedName>
        <fullName evidence="4">DNA-directed RNA polymerase III subunit</fullName>
    </recommendedName>
</protein>